<keyword evidence="1" id="KW-0812">Transmembrane</keyword>
<gene>
    <name evidence="2" type="ORF">SASPL_109483</name>
</gene>
<reference evidence="2" key="2">
    <citation type="submission" date="2020-08" db="EMBL/GenBank/DDBJ databases">
        <title>Plant Genome Project.</title>
        <authorList>
            <person name="Zhang R.-G."/>
        </authorList>
    </citation>
    <scope>NUCLEOTIDE SEQUENCE</scope>
    <source>
        <strain evidence="2">Huo1</strain>
        <tissue evidence="2">Leaf</tissue>
    </source>
</reference>
<keyword evidence="1" id="KW-1133">Transmembrane helix</keyword>
<dbReference type="EMBL" id="PNBA02000003">
    <property type="protein sequence ID" value="KAG6431404.1"/>
    <property type="molecule type" value="Genomic_DNA"/>
</dbReference>
<organism evidence="2">
    <name type="scientific">Salvia splendens</name>
    <name type="common">Scarlet sage</name>
    <dbReference type="NCBI Taxonomy" id="180675"/>
    <lineage>
        <taxon>Eukaryota</taxon>
        <taxon>Viridiplantae</taxon>
        <taxon>Streptophyta</taxon>
        <taxon>Embryophyta</taxon>
        <taxon>Tracheophyta</taxon>
        <taxon>Spermatophyta</taxon>
        <taxon>Magnoliopsida</taxon>
        <taxon>eudicotyledons</taxon>
        <taxon>Gunneridae</taxon>
        <taxon>Pentapetalae</taxon>
        <taxon>asterids</taxon>
        <taxon>lamiids</taxon>
        <taxon>Lamiales</taxon>
        <taxon>Lamiaceae</taxon>
        <taxon>Nepetoideae</taxon>
        <taxon>Mentheae</taxon>
        <taxon>Salviinae</taxon>
        <taxon>Salvia</taxon>
        <taxon>Salvia subgen. Calosphace</taxon>
        <taxon>core Calosphace</taxon>
    </lineage>
</organism>
<evidence type="ECO:0000256" key="1">
    <source>
        <dbReference type="SAM" id="Phobius"/>
    </source>
</evidence>
<protein>
    <submittedName>
        <fullName evidence="2">Uncharacterized protein</fullName>
    </submittedName>
</protein>
<sequence length="70" mass="7724">MMNFGDQGLGVLISILGFLMWRCIGLYSVISPLFLYEVIRYLNLGAYSTCVHTSLSLSLISLFVAMNLGS</sequence>
<dbReference type="AlphaFoldDB" id="A0A8X8YGL7"/>
<name>A0A8X8YGL7_SALSN</name>
<dbReference type="Proteomes" id="UP000298416">
    <property type="component" value="Unassembled WGS sequence"/>
</dbReference>
<keyword evidence="3" id="KW-1185">Reference proteome</keyword>
<keyword evidence="1" id="KW-0472">Membrane</keyword>
<proteinExistence type="predicted"/>
<comment type="caution">
    <text evidence="2">The sequence shown here is derived from an EMBL/GenBank/DDBJ whole genome shotgun (WGS) entry which is preliminary data.</text>
</comment>
<evidence type="ECO:0000313" key="3">
    <source>
        <dbReference type="Proteomes" id="UP000298416"/>
    </source>
</evidence>
<reference evidence="2" key="1">
    <citation type="submission" date="2018-01" db="EMBL/GenBank/DDBJ databases">
        <authorList>
            <person name="Mao J.F."/>
        </authorList>
    </citation>
    <scope>NUCLEOTIDE SEQUENCE</scope>
    <source>
        <strain evidence="2">Huo1</strain>
        <tissue evidence="2">Leaf</tissue>
    </source>
</reference>
<feature type="transmembrane region" description="Helical" evidence="1">
    <location>
        <begin position="12"/>
        <end position="34"/>
    </location>
</feature>
<feature type="transmembrane region" description="Helical" evidence="1">
    <location>
        <begin position="46"/>
        <end position="68"/>
    </location>
</feature>
<accession>A0A8X8YGL7</accession>
<evidence type="ECO:0000313" key="2">
    <source>
        <dbReference type="EMBL" id="KAG6431404.1"/>
    </source>
</evidence>